<accession>A0A4Z2IN18</accession>
<evidence type="ECO:0000313" key="1">
    <source>
        <dbReference type="EMBL" id="TNN79167.1"/>
    </source>
</evidence>
<reference evidence="1 2" key="1">
    <citation type="submission" date="2019-03" db="EMBL/GenBank/DDBJ databases">
        <title>First draft genome of Liparis tanakae, snailfish: a comprehensive survey of snailfish specific genes.</title>
        <authorList>
            <person name="Kim W."/>
            <person name="Song I."/>
            <person name="Jeong J.-H."/>
            <person name="Kim D."/>
            <person name="Kim S."/>
            <person name="Ryu S."/>
            <person name="Song J.Y."/>
            <person name="Lee S.K."/>
        </authorList>
    </citation>
    <scope>NUCLEOTIDE SEQUENCE [LARGE SCALE GENOMIC DNA]</scope>
    <source>
        <tissue evidence="1">Muscle</tissue>
    </source>
</reference>
<dbReference type="AlphaFoldDB" id="A0A4Z2IN18"/>
<keyword evidence="2" id="KW-1185">Reference proteome</keyword>
<organism evidence="1 2">
    <name type="scientific">Liparis tanakae</name>
    <name type="common">Tanaka's snailfish</name>
    <dbReference type="NCBI Taxonomy" id="230148"/>
    <lineage>
        <taxon>Eukaryota</taxon>
        <taxon>Metazoa</taxon>
        <taxon>Chordata</taxon>
        <taxon>Craniata</taxon>
        <taxon>Vertebrata</taxon>
        <taxon>Euteleostomi</taxon>
        <taxon>Actinopterygii</taxon>
        <taxon>Neopterygii</taxon>
        <taxon>Teleostei</taxon>
        <taxon>Neoteleostei</taxon>
        <taxon>Acanthomorphata</taxon>
        <taxon>Eupercaria</taxon>
        <taxon>Perciformes</taxon>
        <taxon>Cottioidei</taxon>
        <taxon>Cottales</taxon>
        <taxon>Liparidae</taxon>
        <taxon>Liparis</taxon>
    </lineage>
</organism>
<gene>
    <name evidence="1" type="ORF">EYF80_010615</name>
</gene>
<name>A0A4Z2IN18_9TELE</name>
<evidence type="ECO:0000313" key="2">
    <source>
        <dbReference type="Proteomes" id="UP000314294"/>
    </source>
</evidence>
<sequence length="65" mass="7358">MDFKNDIFCLQPPIPSRPPSPKDSCALLASLCAYPMHVEDGRDPICDQLLDAFAPAARCWHRDWD</sequence>
<dbReference type="EMBL" id="SRLO01000067">
    <property type="protein sequence ID" value="TNN79167.1"/>
    <property type="molecule type" value="Genomic_DNA"/>
</dbReference>
<dbReference type="Proteomes" id="UP000314294">
    <property type="component" value="Unassembled WGS sequence"/>
</dbReference>
<proteinExistence type="predicted"/>
<comment type="caution">
    <text evidence="1">The sequence shown here is derived from an EMBL/GenBank/DDBJ whole genome shotgun (WGS) entry which is preliminary data.</text>
</comment>
<protein>
    <submittedName>
        <fullName evidence="1">Uncharacterized protein</fullName>
    </submittedName>
</protein>